<evidence type="ECO:0000313" key="6">
    <source>
        <dbReference type="Proteomes" id="UP001151699"/>
    </source>
</evidence>
<dbReference type="PANTHER" id="PTHR11552">
    <property type="entry name" value="GLUCOSE-METHANOL-CHOLINE GMC OXIDOREDUCTASE"/>
    <property type="match status" value="1"/>
</dbReference>
<dbReference type="GO" id="GO:0050660">
    <property type="term" value="F:flavin adenine dinucleotide binding"/>
    <property type="evidence" value="ECO:0007669"/>
    <property type="project" value="InterPro"/>
</dbReference>
<dbReference type="InterPro" id="IPR036188">
    <property type="entry name" value="FAD/NAD-bd_sf"/>
</dbReference>
<dbReference type="Pfam" id="PF05199">
    <property type="entry name" value="GMC_oxred_C"/>
    <property type="match status" value="1"/>
</dbReference>
<feature type="signal peptide" evidence="3">
    <location>
        <begin position="1"/>
        <end position="16"/>
    </location>
</feature>
<evidence type="ECO:0000259" key="4">
    <source>
        <dbReference type="PROSITE" id="PS00624"/>
    </source>
</evidence>
<reference evidence="5" key="1">
    <citation type="submission" date="2022-07" db="EMBL/GenBank/DDBJ databases">
        <authorList>
            <person name="Trinca V."/>
            <person name="Uliana J.V.C."/>
            <person name="Torres T.T."/>
            <person name="Ward R.J."/>
            <person name="Monesi N."/>
        </authorList>
    </citation>
    <scope>NUCLEOTIDE SEQUENCE</scope>
    <source>
        <strain evidence="5">HSMRA1968</strain>
        <tissue evidence="5">Whole embryos</tissue>
    </source>
</reference>
<dbReference type="Pfam" id="PF00732">
    <property type="entry name" value="GMC_oxred_N"/>
    <property type="match status" value="1"/>
</dbReference>
<dbReference type="SUPFAM" id="SSF54373">
    <property type="entry name" value="FAD-linked reductases, C-terminal domain"/>
    <property type="match status" value="1"/>
</dbReference>
<evidence type="ECO:0000256" key="1">
    <source>
        <dbReference type="ARBA" id="ARBA00010790"/>
    </source>
</evidence>
<dbReference type="OrthoDB" id="269227at2759"/>
<dbReference type="SUPFAM" id="SSF51905">
    <property type="entry name" value="FAD/NAD(P)-binding domain"/>
    <property type="match status" value="1"/>
</dbReference>
<dbReference type="PIRSF" id="PIRSF000137">
    <property type="entry name" value="Alcohol_oxidase"/>
    <property type="match status" value="1"/>
</dbReference>
<gene>
    <name evidence="5" type="primary">ninaG</name>
    <name evidence="5" type="ORF">Bhyg_15554</name>
</gene>
<name>A0A9Q0MP37_9DIPT</name>
<protein>
    <submittedName>
        <fullName evidence="5">Neither inactivation nor afterpotential protein G</fullName>
    </submittedName>
</protein>
<dbReference type="Proteomes" id="UP001151699">
    <property type="component" value="Unassembled WGS sequence"/>
</dbReference>
<accession>A0A9Q0MP37</accession>
<comment type="caution">
    <text evidence="5">The sequence shown here is derived from an EMBL/GenBank/DDBJ whole genome shotgun (WGS) entry which is preliminary data.</text>
</comment>
<dbReference type="Gene3D" id="3.50.50.60">
    <property type="entry name" value="FAD/NAD(P)-binding domain"/>
    <property type="match status" value="1"/>
</dbReference>
<feature type="domain" description="Glucose-methanol-choline oxidoreductase N-terminal" evidence="4">
    <location>
        <begin position="285"/>
        <end position="299"/>
    </location>
</feature>
<dbReference type="InterPro" id="IPR000172">
    <property type="entry name" value="GMC_OxRdtase_N"/>
</dbReference>
<feature type="binding site" evidence="2">
    <location>
        <position position="247"/>
    </location>
    <ligand>
        <name>FAD</name>
        <dbReference type="ChEBI" id="CHEBI:57692"/>
    </ligand>
</feature>
<organism evidence="5 6">
    <name type="scientific">Pseudolycoriella hygida</name>
    <dbReference type="NCBI Taxonomy" id="35572"/>
    <lineage>
        <taxon>Eukaryota</taxon>
        <taxon>Metazoa</taxon>
        <taxon>Ecdysozoa</taxon>
        <taxon>Arthropoda</taxon>
        <taxon>Hexapoda</taxon>
        <taxon>Insecta</taxon>
        <taxon>Pterygota</taxon>
        <taxon>Neoptera</taxon>
        <taxon>Endopterygota</taxon>
        <taxon>Diptera</taxon>
        <taxon>Nematocera</taxon>
        <taxon>Sciaroidea</taxon>
        <taxon>Sciaridae</taxon>
        <taxon>Pseudolycoriella</taxon>
    </lineage>
</organism>
<keyword evidence="2" id="KW-0274">FAD</keyword>
<comment type="similarity">
    <text evidence="1">Belongs to the GMC oxidoreductase family.</text>
</comment>
<sequence>MLNVVALLYLGWVCLEYDHIPNLVSFKDVDRKEFDYIIVGAGVAGSIIANKLSMEENVTVLLIEAGKVFGPLSIVPLLTTMQQRTSVDWAFKTVSQKHSSAGFVNRQQFLPRGKGLGGSSQLNFMLHYSDEETREFDNWEKLVGSAWGRENMLKYLNGNCSEDGETSSYLDQEERHDSNLTSITDCDVKLSQIFLQIKDEFFTKNEEVDFHLAQYYTKKGIRWNVYHKYLRPAFKRKNLKVLYSSRVRKVHFTENRASTVLISPEEDFQKIYLVHAKHEIILCAGAYQTPQILKLSGIGEERELKSLNINLVKDLPSVGSNLFDHVHLPLYISIENPITLTMDKILNVGEMLHYLFHGTGFYSNSGVIGFATLNGSAVGLFGMGSINEKLFRGVSNYNEETFRAIFPHFANSSQEGVVLLCTCHHPISRGTVKLRSRNPKTPPLIDPKYLQDGNDVVCMINAIKLAVRLVQSQVFQSLNPKIMWPNIRSCINFGPTMKDSHGNLPKDRYLECLLRTISITSHHPGGTCALGTSVDNRLRVKGVHGIRVADASVLPAPIAGTPSKILELIGKHAADTIIEDFKRQN</sequence>
<dbReference type="Gene3D" id="3.30.560.10">
    <property type="entry name" value="Glucose Oxidase, domain 3"/>
    <property type="match status" value="1"/>
</dbReference>
<comment type="cofactor">
    <cofactor evidence="2">
        <name>FAD</name>
        <dbReference type="ChEBI" id="CHEBI:57692"/>
    </cofactor>
</comment>
<feature type="non-terminal residue" evidence="5">
    <location>
        <position position="1"/>
    </location>
</feature>
<keyword evidence="3" id="KW-0732">Signal</keyword>
<keyword evidence="6" id="KW-1185">Reference proteome</keyword>
<proteinExistence type="inferred from homology"/>
<evidence type="ECO:0000256" key="2">
    <source>
        <dbReference type="PIRSR" id="PIRSR000137-2"/>
    </source>
</evidence>
<dbReference type="AlphaFoldDB" id="A0A9Q0MP37"/>
<evidence type="ECO:0000313" key="5">
    <source>
        <dbReference type="EMBL" id="KAJ6633227.1"/>
    </source>
</evidence>
<dbReference type="InterPro" id="IPR012132">
    <property type="entry name" value="GMC_OxRdtase"/>
</dbReference>
<dbReference type="EMBL" id="WJQU01002137">
    <property type="protein sequence ID" value="KAJ6633227.1"/>
    <property type="molecule type" value="Genomic_DNA"/>
</dbReference>
<dbReference type="PANTHER" id="PTHR11552:SF188">
    <property type="entry name" value="NEITHER INACTIVATION NOR AFTERPOTENTIAL PROTEIN G"/>
    <property type="match status" value="1"/>
</dbReference>
<keyword evidence="2" id="KW-0285">Flavoprotein</keyword>
<feature type="chain" id="PRO_5040328077" evidence="3">
    <location>
        <begin position="17"/>
        <end position="585"/>
    </location>
</feature>
<dbReference type="InterPro" id="IPR007867">
    <property type="entry name" value="GMC_OxRtase_C"/>
</dbReference>
<dbReference type="PROSITE" id="PS00624">
    <property type="entry name" value="GMC_OXRED_2"/>
    <property type="match status" value="1"/>
</dbReference>
<evidence type="ECO:0000256" key="3">
    <source>
        <dbReference type="SAM" id="SignalP"/>
    </source>
</evidence>
<dbReference type="GO" id="GO:0016614">
    <property type="term" value="F:oxidoreductase activity, acting on CH-OH group of donors"/>
    <property type="evidence" value="ECO:0007669"/>
    <property type="project" value="InterPro"/>
</dbReference>